<feature type="region of interest" description="Disordered" evidence="5">
    <location>
        <begin position="1685"/>
        <end position="1748"/>
    </location>
</feature>
<sequence length="2579" mass="270908">MPVSSDAKRALALLERVQQRVAANDEGNGVASQVQADLDLLTSLLQNPVLRNILKLEDSLEELNQHLVHHPSLLPSDFDIDKTGTLVVNQNILQTHRRISSKTKGGKSSPALSNASSSKQSTVSPETHKREVAKTAAAFQQSILQAAAKREIIAIQLNKPEGQSLGFSVVGLRSDHKGDLGIFVQEIQPTGIAGRDGRLAEGDQILAIDGQVLEAAISHQAAIGILQRARGVVDLVVARGVNPEVPHIPLIALQQQQQPSSIIEFAHQQQVSQQQQQQQDEKEGEVGEEDHQPLKKKEQLSPDSNSTRSRSSQSSQRSAAGGGAGGSSSSRSASPQQQPAVVTADPIKNKNGVDVVEIITSTHLAATSLGRSPSALSDASKTGADMVLNTEWAQVEVVDLINDGSGLGFGIIGGRSTGVVVKTIVPGGVSDRDGRLQSGDHILQIGEVSLRGMGSEQVAAVLRQSGTQVRLVVARPIEPSSPDYQGMSSSAPIVPTKVLGDPEELERHLAMHQNGAFQVVDPFIANATGLDENAAMLAIDGFDDRFIFTPPTLELQHSDVQLHVTSNVPRSEAVIQFSGSHLSASTTEETLEIDMESSEVCQTLGMAADINLDYLPEVENFEVQLKKDAQGLGITIAGYVCEREELSGIFVKSINPGSVADVSGRIQINDQIVEVDGQSLRGFNNHQAVEVLRSTGQVVNLTLARYLRGPKYDQLQQAMAESTVASVAPTVPSYRPPSPPPPSPPAVPRSPPPALPVVFQEAKPDVPSVFLNGQQDDDEDQQQQQQEQLNESVDSTDASPRLPQVPEPESDQLMDLDRFDPLASPSNALDYSSLSPEELDKLIDHVYSAQLSPQCEAAIIAKWRSMVEDDVDIVVAQLSKFQPSGGLGISLEGTVDVEEGREVRPHHYIRSILPEGPVGSNGILHSGDELLEVNGRKLLGLSHVEVVSILKDLPQSVRMVCARRQTHLLPTQLPSRPIDATQDRAAFASRNILGGSLQSLIPPGDRLVKAKSDGSLASTSVSPVADSPLSKSHRSRSLEPLSGLATWSSEPQVIELVKGERGLGFSILDYQDPMNPSETIIVIRSLVPGGVAQQDGRLIPGDRLLFVNDINLENASLDEAVQVLKGAPRGIVHIGVAKPHPVSLNESGASNGGSGTGASEMQRHDINRSSSSRSSESSSGSSSEDEYLYQVQDTSISMFLPPPPLPQTEPPDTDSSESEMPNPLLVNVSTERSSSLSGVGSDRYHPDGGAASELLAMAAPLPSALERTVRIKKGGDPLGINVEVVDGGASGVLVTSVAKGGAVHRDGRIRTGDFLVSVNHETMRFATNAQARAILRRTQLVSTDVSIVYIPAGDAAIYRQTSLMTQLAQEMDSNASVVKPSSSSSTTTSSPSVTVPRPISPPIEPQVQDVQAKATPEEGPTGENQQLELAAMSSGPAEQDPVQQGESLPAACERAETPQLPIDPPVQSEPSLNSTAIAQVANSSASPKGSGTVSATNGTSGMMAIYSRHWGPERSVQILRDPTKSLGISIVGGKVDVASGSGAPITGIFIKNVLPESPAGRTGQLRTGDRILDVDGEDLREASHERAVEVIRKAGDRVTFLVQSLVDFEQEQNGPTGSLAPSVGSRYQSEGAVTPVTDAEHMTPLPSLLNGDMSQSNTIELPKVAPHGIQPSETPVPEVIQTGVVEKPVVNRQKTEDDESEEDDDDGGDLQGRMITAAGTEIERASAGNTKLTAAEKASDPEQPDEFGYTQKKIRKRWGDLKGEIVRVDLDRSAPGGSTLSTTSLGLSLAGHKDRSVMAVFICGLNPNGIAFKDGRLQVGDELVEVNGNVLHGRCHLNASAIIKSIGGAHVTIIVLRREGALQEVAVPPITRFPISLEEQPPEERYSRFKNLRIITLKKGSAGLGIMIIEGRHADVGSGIFISDIQRDSVAEEAGLAVGDMILCVNKDELLGADYDTAASVLKKAEGILTIVVSNPKSSEPAKKEEAKPKLPPKPAIAPKPASVSVGRQLNASSALHNVSSTSLPSTAVSMGLDVHLASSASQSAPQSPLNASGISSGRPVSSYTPSQSPSPSMAAISATSLDAAVVSDSLTSTLATATPVDPLPSLSASSSSSSFLPSASVAAPAVPSARTGSVAAASAAFKGVSTAVASSTGGGTGGGPGGGGHQGKAVLRQHGGPSSHSKSSVGGNLVKVPDEPLPDPAICEVKPGKETTIEVNKDKLGLGLSIVGGSDTLLGAILIHEVYPDGAAARDKRLKPGDQILEVNGESFRNITHSRALAVLRQTPAKVRMMVYRDETSLKDDDMLDIIEVELLKKPGRGLGLSIVGRRNGPGVYISDVVKGGAAEADGRLMQGDQILTVNGNDLRTASQEQAAAILKTAMGKIDLKVGRLKAGAASPRSATSAESSPAPSHLLPPAPPIREDSLPFMLNHTTASSANDPPLVPTPTTPPPPPLPPVPALPAPLLHMDSPVAPLAATAAVSTAMTPTSSTSAPPTYTRIVLERGADGLGFSIVGGLGNPQGDLPIFVKTVFERGAAAQSNLRPGDQIHAVDSTLLDGKTHQEAVALLKNAKGTVTLTIVS</sequence>
<accession>A0AAD5PSF0</accession>
<feature type="compositionally biased region" description="Low complexity" evidence="5">
    <location>
        <begin position="308"/>
        <end position="319"/>
    </location>
</feature>
<feature type="domain" description="PDZ" evidence="6">
    <location>
        <begin position="2497"/>
        <end position="2579"/>
    </location>
</feature>
<dbReference type="InterPro" id="IPR051342">
    <property type="entry name" value="PDZ_scaffold"/>
</dbReference>
<dbReference type="SMART" id="SM00228">
    <property type="entry name" value="PDZ"/>
    <property type="match status" value="12"/>
</dbReference>
<feature type="compositionally biased region" description="Basic and acidic residues" evidence="5">
    <location>
        <begin position="279"/>
        <end position="300"/>
    </location>
</feature>
<feature type="domain" description="PDZ" evidence="6">
    <location>
        <begin position="2309"/>
        <end position="2391"/>
    </location>
</feature>
<dbReference type="EMBL" id="WJBH02000005">
    <property type="protein sequence ID" value="KAI9558121.1"/>
    <property type="molecule type" value="Genomic_DNA"/>
</dbReference>
<feature type="region of interest" description="Disordered" evidence="5">
    <location>
        <begin position="2396"/>
        <end position="2460"/>
    </location>
</feature>
<dbReference type="CDD" id="cd06689">
    <property type="entry name" value="PDZ1_MUPP1-like"/>
    <property type="match status" value="1"/>
</dbReference>
<comment type="subcellular location">
    <subcellularLocation>
        <location evidence="1">Membrane</location>
    </subcellularLocation>
</comment>
<evidence type="ECO:0000256" key="1">
    <source>
        <dbReference type="ARBA" id="ARBA00004370"/>
    </source>
</evidence>
<feature type="domain" description="PDZ" evidence="6">
    <location>
        <begin position="1053"/>
        <end position="1131"/>
    </location>
</feature>
<name>A0AAD5PSF0_9CRUS</name>
<feature type="compositionally biased region" description="Basic and acidic residues" evidence="5">
    <location>
        <begin position="1980"/>
        <end position="1989"/>
    </location>
</feature>
<feature type="compositionally biased region" description="Acidic residues" evidence="5">
    <location>
        <begin position="1696"/>
        <end position="1708"/>
    </location>
</feature>
<feature type="region of interest" description="Disordered" evidence="5">
    <location>
        <begin position="266"/>
        <end position="346"/>
    </location>
</feature>
<dbReference type="SUPFAM" id="SSF50156">
    <property type="entry name" value="PDZ domain-like"/>
    <property type="match status" value="12"/>
</dbReference>
<feature type="compositionally biased region" description="Low complexity" evidence="5">
    <location>
        <begin position="267"/>
        <end position="278"/>
    </location>
</feature>
<dbReference type="CDD" id="cd06672">
    <property type="entry name" value="PDZ8_MUPP1-PDZ7_PATJ-PDZ2_INAD-like"/>
    <property type="match status" value="1"/>
</dbReference>
<feature type="domain" description="L27" evidence="7">
    <location>
        <begin position="3"/>
        <end position="68"/>
    </location>
</feature>
<feature type="domain" description="PDZ" evidence="6">
    <location>
        <begin position="2213"/>
        <end position="2296"/>
    </location>
</feature>
<feature type="domain" description="PDZ" evidence="6">
    <location>
        <begin position="1268"/>
        <end position="1338"/>
    </location>
</feature>
<feature type="region of interest" description="Disordered" evidence="5">
    <location>
        <begin position="1374"/>
        <end position="1422"/>
    </location>
</feature>
<dbReference type="CDD" id="cd06670">
    <property type="entry name" value="PDZ6_MUPP1-like"/>
    <property type="match status" value="1"/>
</dbReference>
<evidence type="ECO:0000256" key="3">
    <source>
        <dbReference type="ARBA" id="ARBA00022737"/>
    </source>
</evidence>
<feature type="domain" description="PDZ" evidence="6">
    <location>
        <begin position="875"/>
        <end position="965"/>
    </location>
</feature>
<dbReference type="InterPro" id="IPR001478">
    <property type="entry name" value="PDZ"/>
</dbReference>
<evidence type="ECO:0000313" key="8">
    <source>
        <dbReference type="EMBL" id="KAI9558121.1"/>
    </source>
</evidence>
<feature type="domain" description="PDZ" evidence="6">
    <location>
        <begin position="397"/>
        <end position="477"/>
    </location>
</feature>
<organism evidence="8 9">
    <name type="scientific">Daphnia sinensis</name>
    <dbReference type="NCBI Taxonomy" id="1820382"/>
    <lineage>
        <taxon>Eukaryota</taxon>
        <taxon>Metazoa</taxon>
        <taxon>Ecdysozoa</taxon>
        <taxon>Arthropoda</taxon>
        <taxon>Crustacea</taxon>
        <taxon>Branchiopoda</taxon>
        <taxon>Diplostraca</taxon>
        <taxon>Cladocera</taxon>
        <taxon>Anomopoda</taxon>
        <taxon>Daphniidae</taxon>
        <taxon>Daphnia</taxon>
        <taxon>Daphnia similis group</taxon>
    </lineage>
</organism>
<feature type="domain" description="PDZ" evidence="6">
    <location>
        <begin position="622"/>
        <end position="707"/>
    </location>
</feature>
<feature type="compositionally biased region" description="Low complexity" evidence="5">
    <location>
        <begin position="2040"/>
        <end position="2053"/>
    </location>
</feature>
<feature type="compositionally biased region" description="Pro residues" evidence="5">
    <location>
        <begin position="734"/>
        <end position="755"/>
    </location>
</feature>
<evidence type="ECO:0008006" key="10">
    <source>
        <dbReference type="Google" id="ProtNLM"/>
    </source>
</evidence>
<feature type="compositionally biased region" description="Low complexity" evidence="5">
    <location>
        <begin position="2396"/>
        <end position="2411"/>
    </location>
</feature>
<proteinExistence type="predicted"/>
<dbReference type="CDD" id="cd06669">
    <property type="entry name" value="PDZ5_MUPP1-like"/>
    <property type="match status" value="1"/>
</dbReference>
<dbReference type="CDD" id="cd06668">
    <property type="entry name" value="PDZ4_MUPP1-like"/>
    <property type="match status" value="1"/>
</dbReference>
<feature type="region of interest" description="Disordered" evidence="5">
    <location>
        <begin position="2040"/>
        <end position="2076"/>
    </location>
</feature>
<evidence type="ECO:0000313" key="9">
    <source>
        <dbReference type="Proteomes" id="UP000820818"/>
    </source>
</evidence>
<dbReference type="CDD" id="cd06676">
    <property type="entry name" value="PDZ13_MUPP1-like"/>
    <property type="match status" value="1"/>
</dbReference>
<dbReference type="InterPro" id="IPR036034">
    <property type="entry name" value="PDZ_sf"/>
</dbReference>
<dbReference type="Gene3D" id="1.10.287.650">
    <property type="entry name" value="L27 domain"/>
    <property type="match status" value="1"/>
</dbReference>
<feature type="compositionally biased region" description="Low complexity" evidence="5">
    <location>
        <begin position="2060"/>
        <end position="2073"/>
    </location>
</feature>
<dbReference type="CDD" id="cd06673">
    <property type="entry name" value="PDZ10_MUPP1-PDZ8_PATJ-like"/>
    <property type="match status" value="1"/>
</dbReference>
<protein>
    <recommendedName>
        <fullName evidence="10">Multiple PDZ domain protein</fullName>
    </recommendedName>
</protein>
<dbReference type="GO" id="GO:0030054">
    <property type="term" value="C:cell junction"/>
    <property type="evidence" value="ECO:0007669"/>
    <property type="project" value="UniProtKB-ARBA"/>
</dbReference>
<dbReference type="GO" id="GO:0016020">
    <property type="term" value="C:membrane"/>
    <property type="evidence" value="ECO:0007669"/>
    <property type="project" value="UniProtKB-SubCell"/>
</dbReference>
<evidence type="ECO:0000259" key="7">
    <source>
        <dbReference type="PROSITE" id="PS51022"/>
    </source>
</evidence>
<feature type="compositionally biased region" description="Low complexity" evidence="5">
    <location>
        <begin position="1376"/>
        <end position="1397"/>
    </location>
</feature>
<dbReference type="CDD" id="cd06674">
    <property type="entry name" value="PDZ11_MUPP1-PDZ9_PATJ-like"/>
    <property type="match status" value="1"/>
</dbReference>
<dbReference type="FunFam" id="2.30.42.10:FF:000125">
    <property type="entry name" value="PATJ, crumbs cell polarity complex component"/>
    <property type="match status" value="1"/>
</dbReference>
<feature type="compositionally biased region" description="Pro residues" evidence="5">
    <location>
        <begin position="1200"/>
        <end position="1209"/>
    </location>
</feature>
<dbReference type="PROSITE" id="PS51022">
    <property type="entry name" value="L27"/>
    <property type="match status" value="1"/>
</dbReference>
<keyword evidence="4" id="KW-0472">Membrane</keyword>
<feature type="domain" description="PDZ" evidence="6">
    <location>
        <begin position="154"/>
        <end position="241"/>
    </location>
</feature>
<feature type="compositionally biased region" description="Low complexity" evidence="5">
    <location>
        <begin position="107"/>
        <end position="121"/>
    </location>
</feature>
<dbReference type="FunFam" id="2.30.42.10:FF:000070">
    <property type="entry name" value="Multiple PDZ domain protein"/>
    <property type="match status" value="1"/>
</dbReference>
<feature type="compositionally biased region" description="Pro residues" evidence="5">
    <location>
        <begin position="2440"/>
        <end position="2460"/>
    </location>
</feature>
<feature type="region of interest" description="Disordered" evidence="5">
    <location>
        <begin position="1977"/>
        <end position="2004"/>
    </location>
</feature>
<keyword evidence="9" id="KW-1185">Reference proteome</keyword>
<dbReference type="CDD" id="cd06671">
    <property type="entry name" value="PDZ7_MUPP1-PD6_PATJ-like"/>
    <property type="match status" value="1"/>
</dbReference>
<evidence type="ECO:0000256" key="5">
    <source>
        <dbReference type="SAM" id="MobiDB-lite"/>
    </source>
</evidence>
<feature type="compositionally biased region" description="Polar residues" evidence="5">
    <location>
        <begin position="789"/>
        <end position="798"/>
    </location>
</feature>
<dbReference type="CDD" id="cd06791">
    <property type="entry name" value="PDZ3_MUPP1-like"/>
    <property type="match status" value="1"/>
</dbReference>
<reference evidence="8 9" key="1">
    <citation type="submission" date="2022-05" db="EMBL/GenBank/DDBJ databases">
        <title>A multi-omics perspective on studying reproductive biology in Daphnia sinensis.</title>
        <authorList>
            <person name="Jia J."/>
        </authorList>
    </citation>
    <scope>NUCLEOTIDE SEQUENCE [LARGE SCALE GENOMIC DNA]</scope>
    <source>
        <strain evidence="8 9">WSL</strain>
    </source>
</reference>
<keyword evidence="2" id="KW-0597">Phosphoprotein</keyword>
<keyword evidence="3" id="KW-0677">Repeat</keyword>
<dbReference type="Gene3D" id="2.30.42.10">
    <property type="match status" value="12"/>
</dbReference>
<feature type="region of interest" description="Disordered" evidence="5">
    <location>
        <begin position="1430"/>
        <end position="1449"/>
    </location>
</feature>
<feature type="domain" description="PDZ" evidence="6">
    <location>
        <begin position="1515"/>
        <end position="1606"/>
    </location>
</feature>
<dbReference type="Proteomes" id="UP000820818">
    <property type="component" value="Linkage Group LG5"/>
</dbReference>
<evidence type="ECO:0000256" key="4">
    <source>
        <dbReference type="ARBA" id="ARBA00023136"/>
    </source>
</evidence>
<feature type="domain" description="PDZ" evidence="6">
    <location>
        <begin position="1767"/>
        <end position="1858"/>
    </location>
</feature>
<feature type="domain" description="PDZ" evidence="6">
    <location>
        <begin position="1894"/>
        <end position="1977"/>
    </location>
</feature>
<feature type="region of interest" description="Disordered" evidence="5">
    <location>
        <begin position="730"/>
        <end position="821"/>
    </location>
</feature>
<dbReference type="PANTHER" id="PTHR19964">
    <property type="entry name" value="MULTIPLE PDZ DOMAIN PROTEIN"/>
    <property type="match status" value="1"/>
</dbReference>
<feature type="compositionally biased region" description="Gly residues" evidence="5">
    <location>
        <begin position="2153"/>
        <end position="2167"/>
    </location>
</feature>
<comment type="caution">
    <text evidence="8">The sequence shown here is derived from an EMBL/GenBank/DDBJ whole genome shotgun (WGS) entry which is preliminary data.</text>
</comment>
<dbReference type="CDD" id="cd23064">
    <property type="entry name" value="PDZ3_INAD-like"/>
    <property type="match status" value="1"/>
</dbReference>
<dbReference type="CDD" id="cd06667">
    <property type="entry name" value="PDZ2_MUPP1-like"/>
    <property type="match status" value="1"/>
</dbReference>
<dbReference type="Pfam" id="PF00595">
    <property type="entry name" value="PDZ"/>
    <property type="match status" value="12"/>
</dbReference>
<feature type="compositionally biased region" description="Polar residues" evidence="5">
    <location>
        <begin position="2177"/>
        <end position="2187"/>
    </location>
</feature>
<feature type="region of interest" description="Disordered" evidence="5">
    <location>
        <begin position="2149"/>
        <end position="2194"/>
    </location>
</feature>
<feature type="region of interest" description="Disordered" evidence="5">
    <location>
        <begin position="1140"/>
        <end position="1222"/>
    </location>
</feature>
<evidence type="ECO:0000259" key="6">
    <source>
        <dbReference type="PROSITE" id="PS50106"/>
    </source>
</evidence>
<evidence type="ECO:0000256" key="2">
    <source>
        <dbReference type="ARBA" id="ARBA00022553"/>
    </source>
</evidence>
<dbReference type="PROSITE" id="PS50106">
    <property type="entry name" value="PDZ"/>
    <property type="match status" value="12"/>
</dbReference>
<gene>
    <name evidence="8" type="ORF">GHT06_014874</name>
</gene>
<dbReference type="InterPro" id="IPR004172">
    <property type="entry name" value="L27_dom"/>
</dbReference>
<dbReference type="FunFam" id="2.30.42.10:FF:000038">
    <property type="entry name" value="Multiple PDZ domain protein isoform X1"/>
    <property type="match status" value="1"/>
</dbReference>
<dbReference type="PANTHER" id="PTHR19964:SF92">
    <property type="entry name" value="PATJ HOMOLOG"/>
    <property type="match status" value="1"/>
</dbReference>
<feature type="compositionally biased region" description="Low complexity" evidence="5">
    <location>
        <begin position="1168"/>
        <end position="1182"/>
    </location>
</feature>
<feature type="compositionally biased region" description="Low complexity" evidence="5">
    <location>
        <begin position="327"/>
        <end position="340"/>
    </location>
</feature>
<feature type="region of interest" description="Disordered" evidence="5">
    <location>
        <begin position="97"/>
        <end position="130"/>
    </location>
</feature>